<evidence type="ECO:0000313" key="3">
    <source>
        <dbReference type="EMBL" id="MBD8869503.1"/>
    </source>
</evidence>
<feature type="region of interest" description="Disordered" evidence="1">
    <location>
        <begin position="162"/>
        <end position="182"/>
    </location>
</feature>
<dbReference type="Proteomes" id="UP000616839">
    <property type="component" value="Unassembled WGS sequence"/>
</dbReference>
<evidence type="ECO:0000259" key="2">
    <source>
        <dbReference type="Pfam" id="PF13480"/>
    </source>
</evidence>
<proteinExistence type="predicted"/>
<dbReference type="RefSeq" id="WP_192142244.1">
    <property type="nucleotide sequence ID" value="NZ_JACYXZ010000002.1"/>
</dbReference>
<sequence length="391" mass="43111">MPSRLLEGVDEVALDALLVRTGAPITARRAWWEAWATAFEVEPWLLTVPGPDGDLAGDLRAVAPLARRHRRHRHRRRGPTEVVLMGHGTSDAARLPAVDGSAALALAERIVAGLEALDGPWHLRLEHLPPGDPTAFHLARLLPGCRWTVPWDRASPYLSLQPGAGPEEYYSPSGRKKRRRARRTFERAGGTIRQVRDADEIAGLLPALAALRRERDHDQDRRSDLDDPRYLAFWSALVVSLASSAELEVALAEVHGDLVAYDIGLLDGPAYRIWDGRFAPRAEALSPGRVLRDADLDRALETGCLELDHQRGITVAKMQLASDVRPVSVLEAWSSARAARTTLAARASLSWAKRHRDADPRLDASWRRLKRATMLRSPPAPGPPGRTGGQR</sequence>
<dbReference type="InterPro" id="IPR016181">
    <property type="entry name" value="Acyl_CoA_acyltransferase"/>
</dbReference>
<dbReference type="AlphaFoldDB" id="A0A927PZ38"/>
<feature type="region of interest" description="Disordered" evidence="1">
    <location>
        <begin position="369"/>
        <end position="391"/>
    </location>
</feature>
<reference evidence="3" key="1">
    <citation type="submission" date="2020-09" db="EMBL/GenBank/DDBJ databases">
        <title>Nocardioides sp. strain MJB4 16S ribosomal RNA gene Genome sequencing and assembly.</title>
        <authorList>
            <person name="Kim I."/>
        </authorList>
    </citation>
    <scope>NUCLEOTIDE SEQUENCE</scope>
    <source>
        <strain evidence="3">MJB4</strain>
    </source>
</reference>
<evidence type="ECO:0000256" key="1">
    <source>
        <dbReference type="SAM" id="MobiDB-lite"/>
    </source>
</evidence>
<dbReference type="Pfam" id="PF13480">
    <property type="entry name" value="Acetyltransf_6"/>
    <property type="match status" value="1"/>
</dbReference>
<gene>
    <name evidence="3" type="ORF">IE331_07695</name>
</gene>
<name>A0A927PZ38_9ACTN</name>
<organism evidence="3 4">
    <name type="scientific">Nocardioides donggukensis</name>
    <dbReference type="NCBI Taxonomy" id="2774019"/>
    <lineage>
        <taxon>Bacteria</taxon>
        <taxon>Bacillati</taxon>
        <taxon>Actinomycetota</taxon>
        <taxon>Actinomycetes</taxon>
        <taxon>Propionibacteriales</taxon>
        <taxon>Nocardioidaceae</taxon>
        <taxon>Nocardioides</taxon>
    </lineage>
</organism>
<accession>A0A927PZ38</accession>
<comment type="caution">
    <text evidence="3">The sequence shown here is derived from an EMBL/GenBank/DDBJ whole genome shotgun (WGS) entry which is preliminary data.</text>
</comment>
<dbReference type="SUPFAM" id="SSF55729">
    <property type="entry name" value="Acyl-CoA N-acyltransferases (Nat)"/>
    <property type="match status" value="1"/>
</dbReference>
<protein>
    <submittedName>
        <fullName evidence="3">GNAT family N-acetyltransferase</fullName>
    </submittedName>
</protein>
<evidence type="ECO:0000313" key="4">
    <source>
        <dbReference type="Proteomes" id="UP000616839"/>
    </source>
</evidence>
<dbReference type="InterPro" id="IPR038740">
    <property type="entry name" value="BioF2-like_GNAT_dom"/>
</dbReference>
<keyword evidence="4" id="KW-1185">Reference proteome</keyword>
<feature type="domain" description="BioF2-like acetyltransferase" evidence="2">
    <location>
        <begin position="174"/>
        <end position="312"/>
    </location>
</feature>
<dbReference type="EMBL" id="JACYXZ010000002">
    <property type="protein sequence ID" value="MBD8869503.1"/>
    <property type="molecule type" value="Genomic_DNA"/>
</dbReference>